<dbReference type="InterPro" id="IPR027482">
    <property type="entry name" value="Sec1-like_dom2"/>
</dbReference>
<dbReference type="Gene3D" id="3.40.50.1910">
    <property type="match status" value="1"/>
</dbReference>
<gene>
    <name evidence="2" type="ORF">PXEA_LOCUS11904</name>
</gene>
<sequence>MLAQSGSGMKVVMIDEETINILSVVMSMSEIMQHEVYLVERISVPREPIKHLKCICFLRPTKSNISHLCRELNQPNYTSYYLYFTNALPKSALKLLAEADDHEVVSDVQEFYADFVALSPFLYVFDLPVSLNVKYEIRPDVLTRSTAGLSSVLLAIRRCPIIRYQSSSDVCRQFSESLRSIISREAILFDFRQVECPTLLILDRRQDPVSPLLSQWTYEAMVHELIGIKHNKVNLNRAPGVRDGLNEITLSREFDEFYRDNQFSGFGEIGSAIKRLVESFQATSQLVDTKSVESIQDLKNFLENYPSFRKASGTVETHVALVSELSRIVKEHALLE</sequence>
<dbReference type="InterPro" id="IPR001619">
    <property type="entry name" value="Sec1-like"/>
</dbReference>
<name>A0A3S5A9R4_9PLAT</name>
<dbReference type="PANTHER" id="PTHR11679">
    <property type="entry name" value="VESICLE PROTEIN SORTING-ASSOCIATED"/>
    <property type="match status" value="1"/>
</dbReference>
<dbReference type="EMBL" id="CAAALY010037163">
    <property type="protein sequence ID" value="VEL18464.1"/>
    <property type="molecule type" value="Genomic_DNA"/>
</dbReference>
<comment type="caution">
    <text evidence="2">The sequence shown here is derived from an EMBL/GenBank/DDBJ whole genome shotgun (WGS) entry which is preliminary data.</text>
</comment>
<dbReference type="InterPro" id="IPR043127">
    <property type="entry name" value="Sec-1-like_dom3a"/>
</dbReference>
<accession>A0A3S5A9R4</accession>
<dbReference type="InterPro" id="IPR036045">
    <property type="entry name" value="Sec1-like_sf"/>
</dbReference>
<evidence type="ECO:0000313" key="2">
    <source>
        <dbReference type="EMBL" id="VEL18464.1"/>
    </source>
</evidence>
<evidence type="ECO:0000256" key="1">
    <source>
        <dbReference type="ARBA" id="ARBA00009884"/>
    </source>
</evidence>
<dbReference type="AlphaFoldDB" id="A0A3S5A9R4"/>
<dbReference type="OrthoDB" id="10266265at2759"/>
<keyword evidence="3" id="KW-1185">Reference proteome</keyword>
<dbReference type="SUPFAM" id="SSF56815">
    <property type="entry name" value="Sec1/munc18-like (SM) proteins"/>
    <property type="match status" value="1"/>
</dbReference>
<feature type="non-terminal residue" evidence="2">
    <location>
        <position position="336"/>
    </location>
</feature>
<dbReference type="Gene3D" id="3.40.50.2060">
    <property type="match status" value="1"/>
</dbReference>
<dbReference type="Gene3D" id="3.90.830.10">
    <property type="entry name" value="Syntaxin Binding Protein 1, Chain A, domain 2"/>
    <property type="match status" value="1"/>
</dbReference>
<organism evidence="2 3">
    <name type="scientific">Protopolystoma xenopodis</name>
    <dbReference type="NCBI Taxonomy" id="117903"/>
    <lineage>
        <taxon>Eukaryota</taxon>
        <taxon>Metazoa</taxon>
        <taxon>Spiralia</taxon>
        <taxon>Lophotrochozoa</taxon>
        <taxon>Platyhelminthes</taxon>
        <taxon>Monogenea</taxon>
        <taxon>Polyopisthocotylea</taxon>
        <taxon>Polystomatidea</taxon>
        <taxon>Polystomatidae</taxon>
        <taxon>Protopolystoma</taxon>
    </lineage>
</organism>
<dbReference type="InterPro" id="IPR043154">
    <property type="entry name" value="Sec-1-like_dom1"/>
</dbReference>
<comment type="similarity">
    <text evidence="1">Belongs to the STXBP/unc-18/SEC1 family.</text>
</comment>
<evidence type="ECO:0000313" key="3">
    <source>
        <dbReference type="Proteomes" id="UP000784294"/>
    </source>
</evidence>
<protein>
    <submittedName>
        <fullName evidence="2">Uncharacterized protein</fullName>
    </submittedName>
</protein>
<dbReference type="Proteomes" id="UP000784294">
    <property type="component" value="Unassembled WGS sequence"/>
</dbReference>
<reference evidence="2" key="1">
    <citation type="submission" date="2018-11" db="EMBL/GenBank/DDBJ databases">
        <authorList>
            <consortium name="Pathogen Informatics"/>
        </authorList>
    </citation>
    <scope>NUCLEOTIDE SEQUENCE</scope>
</reference>
<dbReference type="Pfam" id="PF00995">
    <property type="entry name" value="Sec1"/>
    <property type="match status" value="1"/>
</dbReference>
<dbReference type="GO" id="GO:0016192">
    <property type="term" value="P:vesicle-mediated transport"/>
    <property type="evidence" value="ECO:0007669"/>
    <property type="project" value="InterPro"/>
</dbReference>
<proteinExistence type="inferred from homology"/>